<proteinExistence type="predicted"/>
<evidence type="ECO:0000256" key="1">
    <source>
        <dbReference type="SAM" id="Coils"/>
    </source>
</evidence>
<dbReference type="OrthoDB" id="10011777at2759"/>
<dbReference type="PANTHER" id="PTHR40624:SF1">
    <property type="entry name" value="BIOSYNTHESIS MONOOXYGENASE, PUTATIVE (AFU_ORTHOLOGUE AFUA_1G12025)-RELATED"/>
    <property type="match status" value="1"/>
</dbReference>
<evidence type="ECO:0000313" key="4">
    <source>
        <dbReference type="Proteomes" id="UP000800235"/>
    </source>
</evidence>
<dbReference type="SUPFAM" id="SSF54909">
    <property type="entry name" value="Dimeric alpha+beta barrel"/>
    <property type="match status" value="1"/>
</dbReference>
<evidence type="ECO:0000313" key="3">
    <source>
        <dbReference type="EMBL" id="KAF2431125.1"/>
    </source>
</evidence>
<sequence length="106" mass="11947">MVLNVVAIVTPAPGKESEVEEVIKELTANVEKYEKDVLKYKAYKTTNAEGATEYVFQEIYKDENTLKEHGVTDHFKAIVEKIEEGKLLAKPLNIMKLEALSGYDGR</sequence>
<keyword evidence="1" id="KW-0175">Coiled coil</keyword>
<dbReference type="PANTHER" id="PTHR40624">
    <property type="entry name" value="BIOSYNTHESIS MONOOXYGENASE, PUTATIVE (AFU_ORTHOLOGUE AFUA_1G12025)-RELATED"/>
    <property type="match status" value="1"/>
</dbReference>
<dbReference type="InterPro" id="IPR011008">
    <property type="entry name" value="Dimeric_a/b-barrel"/>
</dbReference>
<reference evidence="3" key="1">
    <citation type="journal article" date="2020" name="Stud. Mycol.">
        <title>101 Dothideomycetes genomes: a test case for predicting lifestyles and emergence of pathogens.</title>
        <authorList>
            <person name="Haridas S."/>
            <person name="Albert R."/>
            <person name="Binder M."/>
            <person name="Bloem J."/>
            <person name="Labutti K."/>
            <person name="Salamov A."/>
            <person name="Andreopoulos B."/>
            <person name="Baker S."/>
            <person name="Barry K."/>
            <person name="Bills G."/>
            <person name="Bluhm B."/>
            <person name="Cannon C."/>
            <person name="Castanera R."/>
            <person name="Culley D."/>
            <person name="Daum C."/>
            <person name="Ezra D."/>
            <person name="Gonzalez J."/>
            <person name="Henrissat B."/>
            <person name="Kuo A."/>
            <person name="Liang C."/>
            <person name="Lipzen A."/>
            <person name="Lutzoni F."/>
            <person name="Magnuson J."/>
            <person name="Mondo S."/>
            <person name="Nolan M."/>
            <person name="Ohm R."/>
            <person name="Pangilinan J."/>
            <person name="Park H.-J."/>
            <person name="Ramirez L."/>
            <person name="Alfaro M."/>
            <person name="Sun H."/>
            <person name="Tritt A."/>
            <person name="Yoshinaga Y."/>
            <person name="Zwiers L.-H."/>
            <person name="Turgeon B."/>
            <person name="Goodwin S."/>
            <person name="Spatafora J."/>
            <person name="Crous P."/>
            <person name="Grigoriev I."/>
        </authorList>
    </citation>
    <scope>NUCLEOTIDE SEQUENCE</scope>
    <source>
        <strain evidence="3">CBS 130266</strain>
    </source>
</reference>
<name>A0A9P4NS32_9PEZI</name>
<feature type="domain" description="ABM" evidence="2">
    <location>
        <begin position="3"/>
        <end position="95"/>
    </location>
</feature>
<dbReference type="Pfam" id="PF03992">
    <property type="entry name" value="ABM"/>
    <property type="match status" value="1"/>
</dbReference>
<keyword evidence="4" id="KW-1185">Reference proteome</keyword>
<feature type="coiled-coil region" evidence="1">
    <location>
        <begin position="16"/>
        <end position="43"/>
    </location>
</feature>
<accession>A0A9P4NS32</accession>
<dbReference type="PROSITE" id="PS51725">
    <property type="entry name" value="ABM"/>
    <property type="match status" value="1"/>
</dbReference>
<evidence type="ECO:0000259" key="2">
    <source>
        <dbReference type="PROSITE" id="PS51725"/>
    </source>
</evidence>
<dbReference type="Gene3D" id="3.30.70.100">
    <property type="match status" value="1"/>
</dbReference>
<protein>
    <recommendedName>
        <fullName evidence="2">ABM domain-containing protein</fullName>
    </recommendedName>
</protein>
<dbReference type="Proteomes" id="UP000800235">
    <property type="component" value="Unassembled WGS sequence"/>
</dbReference>
<comment type="caution">
    <text evidence="3">The sequence shown here is derived from an EMBL/GenBank/DDBJ whole genome shotgun (WGS) entry which is preliminary data.</text>
</comment>
<organism evidence="3 4">
    <name type="scientific">Tothia fuscella</name>
    <dbReference type="NCBI Taxonomy" id="1048955"/>
    <lineage>
        <taxon>Eukaryota</taxon>
        <taxon>Fungi</taxon>
        <taxon>Dikarya</taxon>
        <taxon>Ascomycota</taxon>
        <taxon>Pezizomycotina</taxon>
        <taxon>Dothideomycetes</taxon>
        <taxon>Pleosporomycetidae</taxon>
        <taxon>Venturiales</taxon>
        <taxon>Cylindrosympodiaceae</taxon>
        <taxon>Tothia</taxon>
    </lineage>
</organism>
<dbReference type="EMBL" id="MU007034">
    <property type="protein sequence ID" value="KAF2431125.1"/>
    <property type="molecule type" value="Genomic_DNA"/>
</dbReference>
<dbReference type="AlphaFoldDB" id="A0A9P4NS32"/>
<dbReference type="InterPro" id="IPR007138">
    <property type="entry name" value="ABM_dom"/>
</dbReference>
<gene>
    <name evidence="3" type="ORF">EJ08DRAFT_199537</name>
</gene>